<gene>
    <name evidence="10" type="ORF">K490DRAFT_61807</name>
</gene>
<dbReference type="FunFam" id="3.10.20.620:FF:000004">
    <property type="entry name" value="Autophagy protein 5"/>
    <property type="match status" value="1"/>
</dbReference>
<dbReference type="GO" id="GO:0034727">
    <property type="term" value="P:piecemeal microautophagy of the nucleus"/>
    <property type="evidence" value="ECO:0007669"/>
    <property type="project" value="TreeGrafter"/>
</dbReference>
<dbReference type="GO" id="GO:0034274">
    <property type="term" value="C:Atg12-Atg5-Atg16 complex"/>
    <property type="evidence" value="ECO:0007669"/>
    <property type="project" value="TreeGrafter"/>
</dbReference>
<dbReference type="InterPro" id="IPR042526">
    <property type="entry name" value="Atg5_HR"/>
</dbReference>
<evidence type="ECO:0000313" key="11">
    <source>
        <dbReference type="Proteomes" id="UP000799776"/>
    </source>
</evidence>
<evidence type="ECO:0000259" key="9">
    <source>
        <dbReference type="Pfam" id="PF20638"/>
    </source>
</evidence>
<dbReference type="Gene3D" id="1.10.246.190">
    <property type="entry name" value="Autophagy protein Apg5, helix rich domain"/>
    <property type="match status" value="1"/>
</dbReference>
<evidence type="ECO:0000256" key="4">
    <source>
        <dbReference type="ARBA" id="ARBA00022843"/>
    </source>
</evidence>
<dbReference type="GO" id="GO:0006995">
    <property type="term" value="P:cellular response to nitrogen starvation"/>
    <property type="evidence" value="ECO:0007669"/>
    <property type="project" value="TreeGrafter"/>
</dbReference>
<keyword evidence="4 6" id="KW-0832">Ubl conjugation</keyword>
<dbReference type="InterPro" id="IPR042527">
    <property type="entry name" value="Atg5_UblA_dom_sf"/>
</dbReference>
<dbReference type="GO" id="GO:0005776">
    <property type="term" value="C:autophagosome"/>
    <property type="evidence" value="ECO:0007669"/>
    <property type="project" value="TreeGrafter"/>
</dbReference>
<evidence type="ECO:0000256" key="6">
    <source>
        <dbReference type="RuleBase" id="RU361202"/>
    </source>
</evidence>
<keyword evidence="3 6" id="KW-1017">Isopeptide bond</keyword>
<protein>
    <recommendedName>
        <fullName evidence="6">Autophagy protein 5</fullName>
    </recommendedName>
</protein>
<dbReference type="InterPro" id="IPR048318">
    <property type="entry name" value="ATG5_UblB"/>
</dbReference>
<dbReference type="GO" id="GO:0019776">
    <property type="term" value="F:Atg8-family ligase activity"/>
    <property type="evidence" value="ECO:0007669"/>
    <property type="project" value="TreeGrafter"/>
</dbReference>
<evidence type="ECO:0000259" key="8">
    <source>
        <dbReference type="Pfam" id="PF20637"/>
    </source>
</evidence>
<accession>A0A9P4HZU9</accession>
<dbReference type="GO" id="GO:0000422">
    <property type="term" value="P:autophagy of mitochondrion"/>
    <property type="evidence" value="ECO:0007669"/>
    <property type="project" value="TreeGrafter"/>
</dbReference>
<comment type="similarity">
    <text evidence="2 6">Belongs to the ATG5 family.</text>
</comment>
<dbReference type="Gene3D" id="3.10.20.90">
    <property type="entry name" value="Phosphatidylinositol 3-kinase Catalytic Subunit, Chain A, domain 1"/>
    <property type="match status" value="1"/>
</dbReference>
<evidence type="ECO:0000256" key="2">
    <source>
        <dbReference type="ARBA" id="ARBA00006910"/>
    </source>
</evidence>
<dbReference type="EMBL" id="ML978712">
    <property type="protein sequence ID" value="KAF2090488.1"/>
    <property type="molecule type" value="Genomic_DNA"/>
</dbReference>
<dbReference type="Pfam" id="PF20638">
    <property type="entry name" value="ATG5_UblA"/>
    <property type="match status" value="1"/>
</dbReference>
<reference evidence="10" key="1">
    <citation type="journal article" date="2020" name="Stud. Mycol.">
        <title>101 Dothideomycetes genomes: a test case for predicting lifestyles and emergence of pathogens.</title>
        <authorList>
            <person name="Haridas S."/>
            <person name="Albert R."/>
            <person name="Binder M."/>
            <person name="Bloem J."/>
            <person name="Labutti K."/>
            <person name="Salamov A."/>
            <person name="Andreopoulos B."/>
            <person name="Baker S."/>
            <person name="Barry K."/>
            <person name="Bills G."/>
            <person name="Bluhm B."/>
            <person name="Cannon C."/>
            <person name="Castanera R."/>
            <person name="Culley D."/>
            <person name="Daum C."/>
            <person name="Ezra D."/>
            <person name="Gonzalez J."/>
            <person name="Henrissat B."/>
            <person name="Kuo A."/>
            <person name="Liang C."/>
            <person name="Lipzen A."/>
            <person name="Lutzoni F."/>
            <person name="Magnuson J."/>
            <person name="Mondo S."/>
            <person name="Nolan M."/>
            <person name="Ohm R."/>
            <person name="Pangilinan J."/>
            <person name="Park H.-J."/>
            <person name="Ramirez L."/>
            <person name="Alfaro M."/>
            <person name="Sun H."/>
            <person name="Tritt A."/>
            <person name="Yoshinaga Y."/>
            <person name="Zwiers L.-H."/>
            <person name="Turgeon B."/>
            <person name="Goodwin S."/>
            <person name="Spatafora J."/>
            <person name="Crous P."/>
            <person name="Grigoriev I."/>
        </authorList>
    </citation>
    <scope>NUCLEOTIDE SEQUENCE</scope>
    <source>
        <strain evidence="10">CBS 121410</strain>
    </source>
</reference>
<feature type="domain" description="Autophagy protein ATG5 UblB" evidence="7">
    <location>
        <begin position="205"/>
        <end position="314"/>
    </location>
</feature>
<dbReference type="Gene3D" id="3.10.20.620">
    <property type="match status" value="1"/>
</dbReference>
<evidence type="ECO:0000256" key="1">
    <source>
        <dbReference type="ARBA" id="ARBA00004623"/>
    </source>
</evidence>
<dbReference type="PANTHER" id="PTHR13040:SF2">
    <property type="entry name" value="AUTOPHAGY PROTEIN 5"/>
    <property type="match status" value="1"/>
</dbReference>
<organism evidence="10 11">
    <name type="scientific">Saccharata proteae CBS 121410</name>
    <dbReference type="NCBI Taxonomy" id="1314787"/>
    <lineage>
        <taxon>Eukaryota</taxon>
        <taxon>Fungi</taxon>
        <taxon>Dikarya</taxon>
        <taxon>Ascomycota</taxon>
        <taxon>Pezizomycotina</taxon>
        <taxon>Dothideomycetes</taxon>
        <taxon>Dothideomycetes incertae sedis</taxon>
        <taxon>Botryosphaeriales</taxon>
        <taxon>Saccharataceae</taxon>
        <taxon>Saccharata</taxon>
    </lineage>
</organism>
<keyword evidence="5 6" id="KW-0072">Autophagy</keyword>
<dbReference type="Proteomes" id="UP000799776">
    <property type="component" value="Unassembled WGS sequence"/>
</dbReference>
<comment type="subunit">
    <text evidence="6">Conjugated with ATG12.</text>
</comment>
<dbReference type="InterPro" id="IPR007239">
    <property type="entry name" value="Atg5"/>
</dbReference>
<dbReference type="Pfam" id="PF04106">
    <property type="entry name" value="ATG5_UblB"/>
    <property type="match status" value="1"/>
</dbReference>
<comment type="subcellular location">
    <subcellularLocation>
        <location evidence="1 6">Preautophagosomal structure membrane</location>
        <topology evidence="1 6">Peripheral membrane protein</topology>
    </subcellularLocation>
</comment>
<dbReference type="InterPro" id="IPR048940">
    <property type="entry name" value="ATG5_HBR"/>
</dbReference>
<dbReference type="GO" id="GO:0061908">
    <property type="term" value="C:phagophore"/>
    <property type="evidence" value="ECO:0007669"/>
    <property type="project" value="TreeGrafter"/>
</dbReference>
<dbReference type="OrthoDB" id="272162at2759"/>
<dbReference type="PANTHER" id="PTHR13040">
    <property type="entry name" value="AUTOPHAGY PROTEIN 5"/>
    <property type="match status" value="1"/>
</dbReference>
<dbReference type="InterPro" id="IPR048939">
    <property type="entry name" value="ATG5_UblA"/>
</dbReference>
<dbReference type="Pfam" id="PF20637">
    <property type="entry name" value="ATG5_HBR"/>
    <property type="match status" value="1"/>
</dbReference>
<evidence type="ECO:0000256" key="5">
    <source>
        <dbReference type="ARBA" id="ARBA00023006"/>
    </source>
</evidence>
<sequence length="319" mass="35185">MSVPSRDLAGLQQTVWQGSIPLEIRLASSECRTYDNSDPYLIQAPRLSYLPFLLPRLHAFFESSLIDPNIHPSRGWFSFEEIPLKWHHPLGLLYDLYSGVSPAFFPSDEPTPTPPIPPWRLVLHFTDWPPQLVPLDPEYKALHDSFVNTVKEADFLRNGTAKAVMSLSKESSTQLWRAVEAQDLEMFNPIYQRLVSPQGGAGLRHLPMKVYLPSTPDVAAPGEEGEAIQEGSTPGLQVGSMRTVVALVTPMYSSRQPQTLGTALNAMLPTVFQSRRTPLLAVPVLHGAVVPLSAVVEDLVKAAAYADGFLHVVVSMLGE</sequence>
<keyword evidence="6" id="KW-0472">Membrane</keyword>
<proteinExistence type="inferred from homology"/>
<dbReference type="GO" id="GO:0044233">
    <property type="term" value="C:mitochondria-associated endoplasmic reticulum membrane contact site"/>
    <property type="evidence" value="ECO:0007669"/>
    <property type="project" value="TreeGrafter"/>
</dbReference>
<evidence type="ECO:0000256" key="3">
    <source>
        <dbReference type="ARBA" id="ARBA00022499"/>
    </source>
</evidence>
<keyword evidence="6" id="KW-0813">Transport</keyword>
<feature type="domain" description="Autophagy protein ATG5 UblA" evidence="9">
    <location>
        <begin position="15"/>
        <end position="125"/>
    </location>
</feature>
<name>A0A9P4HZU9_9PEZI</name>
<keyword evidence="11" id="KW-1185">Reference proteome</keyword>
<dbReference type="AlphaFoldDB" id="A0A9P4HZU9"/>
<dbReference type="GO" id="GO:0034045">
    <property type="term" value="C:phagophore assembly site membrane"/>
    <property type="evidence" value="ECO:0007669"/>
    <property type="project" value="UniProtKB-SubCell"/>
</dbReference>
<feature type="domain" description="Autophagy protein ATG5 alpha-helical bundle region" evidence="8">
    <location>
        <begin position="140"/>
        <end position="196"/>
    </location>
</feature>
<comment type="function">
    <text evidence="6">Involved in cytoplasm to vacuole transport (Cvt) and autophagic vesicle formation.</text>
</comment>
<evidence type="ECO:0000313" key="10">
    <source>
        <dbReference type="EMBL" id="KAF2090488.1"/>
    </source>
</evidence>
<evidence type="ECO:0000259" key="7">
    <source>
        <dbReference type="Pfam" id="PF04106"/>
    </source>
</evidence>
<comment type="caution">
    <text evidence="10">The sequence shown here is derived from an EMBL/GenBank/DDBJ whole genome shotgun (WGS) entry which is preliminary data.</text>
</comment>